<dbReference type="CDD" id="cd05008">
    <property type="entry name" value="SIS_GlmS_GlmD_1"/>
    <property type="match status" value="1"/>
</dbReference>
<dbReference type="GO" id="GO:0004360">
    <property type="term" value="F:glutamine-fructose-6-phosphate transaminase (isomerizing) activity"/>
    <property type="evidence" value="ECO:0007669"/>
    <property type="project" value="UniProtKB-EC"/>
</dbReference>
<dbReference type="InterPro" id="IPR035466">
    <property type="entry name" value="GlmS/AgaS_SIS"/>
</dbReference>
<dbReference type="PROSITE" id="PS51464">
    <property type="entry name" value="SIS"/>
    <property type="match status" value="2"/>
</dbReference>
<sequence>MCGITAYVNHKIPRTQEEIGQILINGLKRMEYRGYDSAGLCVRSNDGFTIIKKTGKVEELVKAINVLTQDKLESSVSIAHTRWATHGFPCEKNCHPISSGQSNEFVVVHNGIITNYKELNEFLKKRNYQFYTDTDTETAAKLALYFYERNKNVSFMSIIKNVVRCCDGAFSFIFVSSHFPNEMIAVRKSSPLLIGVKSSSSLSMDSFNVHFDESSVDSVRNMDNVEERVEKIYRFTEENSRSDDTSLSGHSISSDVINRNGTTLSISPSYNNTGVFNAEEGSNFTECQTEDLRTSPTSLKIKVKDNEQIEYFLASDTSAIIEHTKKVIYLEDCDIVRIKDGKLEIHRFSDIKTESKRFINTLEMELENIMKGKFPHFMLKEIYEQSESVVNTMRGRLQLSCTIGENEKKMSSLQDVQNVERENWYRIKLGGLNSYIENIKRSSRLIFIACGTSYHTAMATQSLFEELIDIPVSIEIASNFLDRQCPIFRSDCVFFISQSGETADTLNALMYCKSKQALCVGITNTVGSTICRETECGVHVNCGPEIGVASTKAYSSQFIVLVMIALVLSNDNLKHEKRRKEIVDGLRNISGLIKKTLEIDEYIKGLAQKIRDKSDMLILGRGYQHALCLEAALKIKEVAYMHAEGILTGELKHGPIALIEPETLVIMIITNDHVLKKSENAVSELMARRGKPIIITNNELVDRFKKMGCMAVGIPTTVDCLQGLLTVIPMQLLSYHLAVIKGYDVDCPRNLAKSVTVE</sequence>
<dbReference type="PROSITE" id="PS51278">
    <property type="entry name" value="GATASE_TYPE_2"/>
    <property type="match status" value="1"/>
</dbReference>
<proteinExistence type="predicted"/>
<evidence type="ECO:0000256" key="4">
    <source>
        <dbReference type="ARBA" id="ARBA00012916"/>
    </source>
</evidence>
<reference evidence="14" key="1">
    <citation type="submission" date="2011-03" db="EMBL/GenBank/DDBJ databases">
        <title>The genome sequence of Vavraia culicis strain floridensis.</title>
        <authorList>
            <consortium name="The Broad Institute Genome Sequencing Platform"/>
            <person name="Cuomo C."/>
            <person name="Becnel J."/>
            <person name="Sanscrainte N."/>
            <person name="Young S.K."/>
            <person name="Zeng Q."/>
            <person name="Gargeya S."/>
            <person name="Fitzgerald M."/>
            <person name="Haas B."/>
            <person name="Abouelleil A."/>
            <person name="Alvarado L."/>
            <person name="Arachchi H.M."/>
            <person name="Berlin A."/>
            <person name="Chapman S.B."/>
            <person name="Gearin G."/>
            <person name="Goldberg J."/>
            <person name="Griggs A."/>
            <person name="Gujja S."/>
            <person name="Hansen M."/>
            <person name="Heiman D."/>
            <person name="Howarth C."/>
            <person name="Larimer J."/>
            <person name="Lui A."/>
            <person name="MacDonald P.J.P."/>
            <person name="McCowen C."/>
            <person name="Montmayeur A."/>
            <person name="Murphy C."/>
            <person name="Neiman D."/>
            <person name="Pearson M."/>
            <person name="Priest M."/>
            <person name="Roberts A."/>
            <person name="Saif S."/>
            <person name="Shea T."/>
            <person name="Sisk P."/>
            <person name="Stolte C."/>
            <person name="Sykes S."/>
            <person name="Wortman J."/>
            <person name="Nusbaum C."/>
            <person name="Birren B."/>
        </authorList>
    </citation>
    <scope>NUCLEOTIDE SEQUENCE [LARGE SCALE GENOMIC DNA]</scope>
    <source>
        <strain evidence="14">floridensis</strain>
    </source>
</reference>
<dbReference type="InterPro" id="IPR046348">
    <property type="entry name" value="SIS_dom_sf"/>
</dbReference>
<dbReference type="NCBIfam" id="NF001484">
    <property type="entry name" value="PRK00331.1"/>
    <property type="match status" value="1"/>
</dbReference>
<dbReference type="InterPro" id="IPR001347">
    <property type="entry name" value="SIS_dom"/>
</dbReference>
<evidence type="ECO:0000256" key="2">
    <source>
        <dbReference type="ARBA" id="ARBA00003267"/>
    </source>
</evidence>
<dbReference type="HOGENOM" id="CLU_012520_5_2_1"/>
<dbReference type="UniPathway" id="UPA00113">
    <property type="reaction ID" value="UER00528"/>
</dbReference>
<evidence type="ECO:0000256" key="5">
    <source>
        <dbReference type="ARBA" id="ARBA00022576"/>
    </source>
</evidence>
<dbReference type="AlphaFoldDB" id="L2GXK7"/>
<dbReference type="EC" id="2.6.1.16" evidence="4"/>
<comment type="pathway">
    <text evidence="3">Nucleotide-sugar biosynthesis; UDP-N-acetyl-alpha-D-glucosamine biosynthesis; alpha-D-glucosamine 6-phosphate from D-fructose 6-phosphate: step 1/1.</text>
</comment>
<dbReference type="GeneID" id="19878333"/>
<accession>L2GXK7</accession>
<dbReference type="PANTHER" id="PTHR10937:SF0">
    <property type="entry name" value="GLUTAMINE--FRUCTOSE-6-PHOSPHATE TRANSAMINASE (ISOMERIZING)"/>
    <property type="match status" value="1"/>
</dbReference>
<dbReference type="InterPro" id="IPR029055">
    <property type="entry name" value="Ntn_hydrolases_N"/>
</dbReference>
<evidence type="ECO:0000256" key="8">
    <source>
        <dbReference type="ARBA" id="ARBA00022962"/>
    </source>
</evidence>
<keyword evidence="7" id="KW-0677">Repeat</keyword>
<dbReference type="InterPro" id="IPR047084">
    <property type="entry name" value="GFAT_N"/>
</dbReference>
<evidence type="ECO:0000256" key="3">
    <source>
        <dbReference type="ARBA" id="ARBA00004775"/>
    </source>
</evidence>
<evidence type="ECO:0000256" key="1">
    <source>
        <dbReference type="ARBA" id="ARBA00001031"/>
    </source>
</evidence>
<dbReference type="STRING" id="948595.L2GXK7"/>
<dbReference type="CDD" id="cd00714">
    <property type="entry name" value="GFAT"/>
    <property type="match status" value="1"/>
</dbReference>
<dbReference type="RefSeq" id="XP_008073468.1">
    <property type="nucleotide sequence ID" value="XM_008075277.1"/>
</dbReference>
<dbReference type="FunCoup" id="L2GXK7">
    <property type="interactions" value="41"/>
</dbReference>
<evidence type="ECO:0000256" key="6">
    <source>
        <dbReference type="ARBA" id="ARBA00022679"/>
    </source>
</evidence>
<keyword evidence="5" id="KW-0032">Aminotransferase</keyword>
<name>L2GXK7_VAVCU</name>
<dbReference type="SUPFAM" id="SSF53697">
    <property type="entry name" value="SIS domain"/>
    <property type="match status" value="1"/>
</dbReference>
<dbReference type="PANTHER" id="PTHR10937">
    <property type="entry name" value="GLUCOSAMINE--FRUCTOSE-6-PHOSPHATE AMINOTRANSFERASE, ISOMERIZING"/>
    <property type="match status" value="1"/>
</dbReference>
<dbReference type="GO" id="GO:0097367">
    <property type="term" value="F:carbohydrate derivative binding"/>
    <property type="evidence" value="ECO:0007669"/>
    <property type="project" value="InterPro"/>
</dbReference>
<comment type="function">
    <text evidence="2">Involved in amino sugar synthesis (formation of chitin, supplies the amino sugars of asparagine-linked oligosaccharides of glycoproteins).</text>
</comment>
<evidence type="ECO:0000313" key="13">
    <source>
        <dbReference type="EMBL" id="ELA48023.1"/>
    </source>
</evidence>
<dbReference type="InterPro" id="IPR017932">
    <property type="entry name" value="GATase_2_dom"/>
</dbReference>
<comment type="catalytic activity">
    <reaction evidence="1">
        <text>D-fructose 6-phosphate + L-glutamine = D-glucosamine 6-phosphate + L-glutamate</text>
        <dbReference type="Rhea" id="RHEA:13237"/>
        <dbReference type="ChEBI" id="CHEBI:29985"/>
        <dbReference type="ChEBI" id="CHEBI:58359"/>
        <dbReference type="ChEBI" id="CHEBI:58725"/>
        <dbReference type="ChEBI" id="CHEBI:61527"/>
        <dbReference type="EC" id="2.6.1.16"/>
    </reaction>
</comment>
<dbReference type="CDD" id="cd05009">
    <property type="entry name" value="SIS_GlmS_GlmD_2"/>
    <property type="match status" value="1"/>
</dbReference>
<evidence type="ECO:0000259" key="12">
    <source>
        <dbReference type="PROSITE" id="PS51464"/>
    </source>
</evidence>
<dbReference type="FunFam" id="3.40.50.10490:FF:000002">
    <property type="entry name" value="Glutamine--fructose-6-phosphate aminotransferase [isomerizing]"/>
    <property type="match status" value="1"/>
</dbReference>
<protein>
    <recommendedName>
        <fullName evidence="4">glutamine--fructose-6-phosphate transaminase (isomerizing)</fullName>
        <ecNumber evidence="4">2.6.1.16</ecNumber>
    </recommendedName>
    <alternativeName>
        <fullName evidence="10">D-fructose-6-phosphate amidotransferase</fullName>
    </alternativeName>
    <alternativeName>
        <fullName evidence="9">Hexosephosphate aminotransferase</fullName>
    </alternativeName>
</protein>
<evidence type="ECO:0000259" key="11">
    <source>
        <dbReference type="PROSITE" id="PS51278"/>
    </source>
</evidence>
<evidence type="ECO:0000256" key="10">
    <source>
        <dbReference type="ARBA" id="ARBA00033302"/>
    </source>
</evidence>
<organism evidence="13 14">
    <name type="scientific">Vavraia culicis (isolate floridensis)</name>
    <name type="common">Microsporidian parasite</name>
    <dbReference type="NCBI Taxonomy" id="948595"/>
    <lineage>
        <taxon>Eukaryota</taxon>
        <taxon>Fungi</taxon>
        <taxon>Fungi incertae sedis</taxon>
        <taxon>Microsporidia</taxon>
        <taxon>Pleistophoridae</taxon>
        <taxon>Vavraia</taxon>
    </lineage>
</organism>
<dbReference type="InterPro" id="IPR035490">
    <property type="entry name" value="GlmS/FrlB_SIS"/>
</dbReference>
<keyword evidence="6" id="KW-0808">Transferase</keyword>
<dbReference type="SUPFAM" id="SSF56235">
    <property type="entry name" value="N-terminal nucleophile aminohydrolases (Ntn hydrolases)"/>
    <property type="match status" value="1"/>
</dbReference>
<evidence type="ECO:0000256" key="9">
    <source>
        <dbReference type="ARBA" id="ARBA00029805"/>
    </source>
</evidence>
<evidence type="ECO:0000256" key="7">
    <source>
        <dbReference type="ARBA" id="ARBA00022737"/>
    </source>
</evidence>
<dbReference type="VEuPathDB" id="MicrosporidiaDB:VCUG_00446"/>
<dbReference type="InParanoid" id="L2GXK7"/>
<dbReference type="GO" id="GO:0006002">
    <property type="term" value="P:fructose 6-phosphate metabolic process"/>
    <property type="evidence" value="ECO:0007669"/>
    <property type="project" value="TreeGrafter"/>
</dbReference>
<dbReference type="OMA" id="ASEYRYA"/>
<feature type="domain" description="SIS" evidence="12">
    <location>
        <begin position="435"/>
        <end position="574"/>
    </location>
</feature>
<dbReference type="OrthoDB" id="15235at2759"/>
<dbReference type="EMBL" id="GL877408">
    <property type="protein sequence ID" value="ELA48023.1"/>
    <property type="molecule type" value="Genomic_DNA"/>
</dbReference>
<keyword evidence="14" id="KW-1185">Reference proteome</keyword>
<dbReference type="Pfam" id="PF01380">
    <property type="entry name" value="SIS"/>
    <property type="match status" value="2"/>
</dbReference>
<dbReference type="GO" id="GO:0006048">
    <property type="term" value="P:UDP-N-acetylglucosamine biosynthetic process"/>
    <property type="evidence" value="ECO:0007669"/>
    <property type="project" value="UniProtKB-UniPathway"/>
</dbReference>
<keyword evidence="8" id="KW-0315">Glutamine amidotransferase</keyword>
<dbReference type="Gene3D" id="3.60.20.10">
    <property type="entry name" value="Glutamine Phosphoribosylpyrophosphate, subunit 1, domain 1"/>
    <property type="match status" value="1"/>
</dbReference>
<dbReference type="Pfam" id="PF13522">
    <property type="entry name" value="GATase_6"/>
    <property type="match status" value="1"/>
</dbReference>
<dbReference type="Proteomes" id="UP000011081">
    <property type="component" value="Unassembled WGS sequence"/>
</dbReference>
<feature type="domain" description="Glutamine amidotransferase type-2" evidence="11">
    <location>
        <begin position="2"/>
        <end position="341"/>
    </location>
</feature>
<evidence type="ECO:0000313" key="14">
    <source>
        <dbReference type="Proteomes" id="UP000011081"/>
    </source>
</evidence>
<dbReference type="Gene3D" id="3.40.50.10490">
    <property type="entry name" value="Glucose-6-phosphate isomerase like protein, domain 1"/>
    <property type="match status" value="2"/>
</dbReference>
<dbReference type="GO" id="GO:0006487">
    <property type="term" value="P:protein N-linked glycosylation"/>
    <property type="evidence" value="ECO:0007669"/>
    <property type="project" value="TreeGrafter"/>
</dbReference>
<gene>
    <name evidence="13" type="ORF">VCUG_00446</name>
</gene>
<feature type="domain" description="SIS" evidence="12">
    <location>
        <begin position="606"/>
        <end position="748"/>
    </location>
</feature>
<dbReference type="FunFam" id="3.40.50.10490:FF:000001">
    <property type="entry name" value="Glutamine--fructose-6-phosphate aminotransferase [isomerizing]"/>
    <property type="match status" value="1"/>
</dbReference>